<evidence type="ECO:0000313" key="1">
    <source>
        <dbReference type="EMBL" id="VYT74281.1"/>
    </source>
</evidence>
<accession>A0A6N2Z5B1</accession>
<dbReference type="EMBL" id="CACRUQ010000005">
    <property type="protein sequence ID" value="VYT74281.1"/>
    <property type="molecule type" value="Genomic_DNA"/>
</dbReference>
<name>A0A6N2Z5B1_9FIRM</name>
<gene>
    <name evidence="1" type="ORF">RTLFYP15_00611</name>
</gene>
<dbReference type="RefSeq" id="WP_373179847.1">
    <property type="nucleotide sequence ID" value="NZ_CACRUQ010000005.1"/>
</dbReference>
<organism evidence="1">
    <name type="scientific">[Ruminococcus] torques</name>
    <dbReference type="NCBI Taxonomy" id="33039"/>
    <lineage>
        <taxon>Bacteria</taxon>
        <taxon>Bacillati</taxon>
        <taxon>Bacillota</taxon>
        <taxon>Clostridia</taxon>
        <taxon>Lachnospirales</taxon>
        <taxon>Lachnospiraceae</taxon>
        <taxon>Mediterraneibacter</taxon>
    </lineage>
</organism>
<proteinExistence type="predicted"/>
<protein>
    <submittedName>
        <fullName evidence="1">Uncharacterized protein</fullName>
    </submittedName>
</protein>
<sequence length="58" mass="6633">MYDYDGNMGYFQRQLEKAGISQEEVDMNNYAGLTARELQSIVDGAIKTKQIRESKKEA</sequence>
<dbReference type="AlphaFoldDB" id="A0A6N2Z5B1"/>
<reference evidence="1" key="1">
    <citation type="submission" date="2019-11" db="EMBL/GenBank/DDBJ databases">
        <authorList>
            <person name="Feng L."/>
        </authorList>
    </citation>
    <scope>NUCLEOTIDE SEQUENCE</scope>
    <source>
        <strain evidence="1">RtorquesLFYP15</strain>
    </source>
</reference>